<protein>
    <submittedName>
        <fullName evidence="2">Protein of unassigned function</fullName>
    </submittedName>
</protein>
<organism evidence="2 3">
    <name type="scientific">Methylobacterium oryzae CBMB20</name>
    <dbReference type="NCBI Taxonomy" id="693986"/>
    <lineage>
        <taxon>Bacteria</taxon>
        <taxon>Pseudomonadati</taxon>
        <taxon>Pseudomonadota</taxon>
        <taxon>Alphaproteobacteria</taxon>
        <taxon>Hyphomicrobiales</taxon>
        <taxon>Methylobacteriaceae</taxon>
        <taxon>Methylobacterium</taxon>
    </lineage>
</organism>
<feature type="region of interest" description="Disordered" evidence="1">
    <location>
        <begin position="133"/>
        <end position="152"/>
    </location>
</feature>
<gene>
    <name evidence="2" type="ORF">MOC_3433</name>
</gene>
<evidence type="ECO:0000313" key="3">
    <source>
        <dbReference type="Proteomes" id="UP000029492"/>
    </source>
</evidence>
<sequence length="184" mass="20425">MPRRYDLRLHNPGAASKPGCRRKGLARPDRPGRSRSRGLTFQERSLRLREIGSRMQGCPGDELGQSIGFRPHKILSYVLAVYRSASRELHGTILKYIQAFNCFAYPDCPPSVADCSGQSPRLDEDAACRVWRSPAPNDATTRSQPSKTRVRGRWSCPFRGLRSAPPPLSAMRGWSACPKTGNSA</sequence>
<evidence type="ECO:0000313" key="2">
    <source>
        <dbReference type="EMBL" id="AIQ91188.1"/>
    </source>
</evidence>
<dbReference type="KEGG" id="mor:MOC_3433"/>
<feature type="region of interest" description="Disordered" evidence="1">
    <location>
        <begin position="1"/>
        <end position="41"/>
    </location>
</feature>
<evidence type="ECO:0000256" key="1">
    <source>
        <dbReference type="SAM" id="MobiDB-lite"/>
    </source>
</evidence>
<proteinExistence type="predicted"/>
<dbReference type="Proteomes" id="UP000029492">
    <property type="component" value="Chromosome"/>
</dbReference>
<dbReference type="EMBL" id="CP003811">
    <property type="protein sequence ID" value="AIQ91188.1"/>
    <property type="molecule type" value="Genomic_DNA"/>
</dbReference>
<dbReference type="STRING" id="693986.MOC_3433"/>
<dbReference type="AlphaFoldDB" id="A0A089NZD4"/>
<feature type="compositionally biased region" description="Polar residues" evidence="1">
    <location>
        <begin position="138"/>
        <end position="147"/>
    </location>
</feature>
<keyword evidence="3" id="KW-1185">Reference proteome</keyword>
<name>A0A089NZD4_9HYPH</name>
<accession>A0A089NZD4</accession>
<dbReference type="HOGENOM" id="CLU_1466596_0_0_5"/>
<reference evidence="2 3" key="1">
    <citation type="journal article" date="2014" name="PLoS ONE">
        <title>Genome Information of Methylobacterium oryzae, a Plant-Probiotic Methylotroph in the Phyllosphere.</title>
        <authorList>
            <person name="Kwak M.J."/>
            <person name="Jeong H."/>
            <person name="Madhaiyan M."/>
            <person name="Lee Y."/>
            <person name="Sa T.M."/>
            <person name="Oh T.K."/>
            <person name="Kim J.F."/>
        </authorList>
    </citation>
    <scope>NUCLEOTIDE SEQUENCE [LARGE SCALE GENOMIC DNA]</scope>
    <source>
        <strain evidence="2 3">CBMB20</strain>
    </source>
</reference>